<proteinExistence type="predicted"/>
<feature type="transmembrane region" description="Helical" evidence="1">
    <location>
        <begin position="91"/>
        <end position="116"/>
    </location>
</feature>
<evidence type="ECO:0000313" key="2">
    <source>
        <dbReference type="EMBL" id="MBS4538946.1"/>
    </source>
</evidence>
<dbReference type="Proteomes" id="UP000724672">
    <property type="component" value="Unassembled WGS sequence"/>
</dbReference>
<dbReference type="RefSeq" id="WP_203366870.1">
    <property type="nucleotide sequence ID" value="NZ_WSFT01000039.1"/>
</dbReference>
<feature type="transmembrane region" description="Helical" evidence="1">
    <location>
        <begin position="5"/>
        <end position="20"/>
    </location>
</feature>
<feature type="transmembrane region" description="Helical" evidence="1">
    <location>
        <begin position="27"/>
        <end position="48"/>
    </location>
</feature>
<dbReference type="NCBIfam" id="NF041644">
    <property type="entry name" value="CBO0543_fam"/>
    <property type="match status" value="1"/>
</dbReference>
<feature type="transmembrane region" description="Helical" evidence="1">
    <location>
        <begin position="60"/>
        <end position="82"/>
    </location>
</feature>
<accession>A0A942UXU0</accession>
<comment type="caution">
    <text evidence="2">The sequence shown here is derived from an EMBL/GenBank/DDBJ whole genome shotgun (WGS) entry which is preliminary data.</text>
</comment>
<dbReference type="InterPro" id="IPR048147">
    <property type="entry name" value="CBO0543-like"/>
</dbReference>
<name>A0A942UXU0_9FIRM</name>
<gene>
    <name evidence="2" type="ORF">GOQ27_10745</name>
</gene>
<organism evidence="2 3">
    <name type="scientific">Anaeromonas frigoriresistens</name>
    <dbReference type="NCBI Taxonomy" id="2683708"/>
    <lineage>
        <taxon>Bacteria</taxon>
        <taxon>Bacillati</taxon>
        <taxon>Bacillota</taxon>
        <taxon>Tissierellia</taxon>
        <taxon>Tissierellales</taxon>
        <taxon>Thermohalobacteraceae</taxon>
        <taxon>Anaeromonas</taxon>
    </lineage>
</organism>
<feature type="transmembrane region" description="Helical" evidence="1">
    <location>
        <begin position="122"/>
        <end position="140"/>
    </location>
</feature>
<evidence type="ECO:0000256" key="1">
    <source>
        <dbReference type="SAM" id="Phobius"/>
    </source>
</evidence>
<keyword evidence="1" id="KW-1133">Transmembrane helix</keyword>
<keyword evidence="3" id="KW-1185">Reference proteome</keyword>
<evidence type="ECO:0000313" key="3">
    <source>
        <dbReference type="Proteomes" id="UP000724672"/>
    </source>
</evidence>
<reference evidence="2" key="1">
    <citation type="submission" date="2019-12" db="EMBL/GenBank/DDBJ databases">
        <title>Clostridiaceae gen. nov. sp. nov., isolated from sediment in Xinjiang, China.</title>
        <authorList>
            <person name="Zhang R."/>
        </authorList>
    </citation>
    <scope>NUCLEOTIDE SEQUENCE</scope>
    <source>
        <strain evidence="2">D2Q-11</strain>
    </source>
</reference>
<dbReference type="AlphaFoldDB" id="A0A942UXU0"/>
<sequence>MVFNYVFGLGFSWILMYLIYRKDKKVVLFIFPFSSLIAHTVNAFGFYLKFWTLTPVKWHSFAALPFDLGYFSLIGVFFIYLARNHKKLSPFLILIILSLIATALEAVFLLSGKIIYYPRWNLLFTFFSYLIPYGIVYGYYTHIKIYIKD</sequence>
<keyword evidence="1" id="KW-0472">Membrane</keyword>
<keyword evidence="1" id="KW-0812">Transmembrane</keyword>
<dbReference type="EMBL" id="WSFT01000039">
    <property type="protein sequence ID" value="MBS4538946.1"/>
    <property type="molecule type" value="Genomic_DNA"/>
</dbReference>
<protein>
    <submittedName>
        <fullName evidence="2">Uncharacterized protein</fullName>
    </submittedName>
</protein>